<dbReference type="EMBL" id="JALJOU010000031">
    <property type="protein sequence ID" value="KAK9834897.1"/>
    <property type="molecule type" value="Genomic_DNA"/>
</dbReference>
<dbReference type="Pfam" id="PF10155">
    <property type="entry name" value="CNOT11"/>
    <property type="match status" value="1"/>
</dbReference>
<evidence type="ECO:0000256" key="9">
    <source>
        <dbReference type="ARBA" id="ARBA00023242"/>
    </source>
</evidence>
<comment type="subcellular location">
    <subcellularLocation>
        <location evidence="2">Cytoplasm</location>
    </subcellularLocation>
    <subcellularLocation>
        <location evidence="1">Nucleus</location>
    </subcellularLocation>
</comment>
<name>A0AAW1RME7_9CHLO</name>
<evidence type="ECO:0000256" key="2">
    <source>
        <dbReference type="ARBA" id="ARBA00004496"/>
    </source>
</evidence>
<reference evidence="10 11" key="1">
    <citation type="journal article" date="2024" name="Nat. Commun.">
        <title>Phylogenomics reveals the evolutionary origins of lichenization in chlorophyte algae.</title>
        <authorList>
            <person name="Puginier C."/>
            <person name="Libourel C."/>
            <person name="Otte J."/>
            <person name="Skaloud P."/>
            <person name="Haon M."/>
            <person name="Grisel S."/>
            <person name="Petersen M."/>
            <person name="Berrin J.G."/>
            <person name="Delaux P.M."/>
            <person name="Dal Grande F."/>
            <person name="Keller J."/>
        </authorList>
    </citation>
    <scope>NUCLEOTIDE SEQUENCE [LARGE SCALE GENOMIC DNA]</scope>
    <source>
        <strain evidence="10 11">SAG 245.80</strain>
    </source>
</reference>
<evidence type="ECO:0000256" key="1">
    <source>
        <dbReference type="ARBA" id="ARBA00004123"/>
    </source>
</evidence>
<dbReference type="AlphaFoldDB" id="A0AAW1RME7"/>
<keyword evidence="8" id="KW-0804">Transcription</keyword>
<evidence type="ECO:0000256" key="8">
    <source>
        <dbReference type="ARBA" id="ARBA00023163"/>
    </source>
</evidence>
<accession>A0AAW1RME7</accession>
<evidence type="ECO:0000256" key="3">
    <source>
        <dbReference type="ARBA" id="ARBA00008030"/>
    </source>
</evidence>
<dbReference type="GO" id="GO:0030014">
    <property type="term" value="C:CCR4-NOT complex"/>
    <property type="evidence" value="ECO:0007669"/>
    <property type="project" value="InterPro"/>
</dbReference>
<evidence type="ECO:0000256" key="4">
    <source>
        <dbReference type="ARBA" id="ARBA00014872"/>
    </source>
</evidence>
<keyword evidence="6" id="KW-0805">Transcription regulation</keyword>
<dbReference type="InterPro" id="IPR019312">
    <property type="entry name" value="CNOT11"/>
</dbReference>
<keyword evidence="9" id="KW-0539">Nucleus</keyword>
<proteinExistence type="inferred from homology"/>
<gene>
    <name evidence="10" type="ORF">WJX81_007221</name>
</gene>
<protein>
    <recommendedName>
        <fullName evidence="4">CCR4-NOT transcription complex subunit 11</fullName>
    </recommendedName>
</protein>
<keyword evidence="5" id="KW-0963">Cytoplasm</keyword>
<evidence type="ECO:0000256" key="5">
    <source>
        <dbReference type="ARBA" id="ARBA00022490"/>
    </source>
</evidence>
<evidence type="ECO:0000256" key="6">
    <source>
        <dbReference type="ARBA" id="ARBA00023015"/>
    </source>
</evidence>
<dbReference type="PANTHER" id="PTHR15975">
    <property type="entry name" value="CCR4-NOT TRANSCRIPTION COMPLEX SUBUNIT 11"/>
    <property type="match status" value="1"/>
</dbReference>
<dbReference type="GO" id="GO:0005737">
    <property type="term" value="C:cytoplasm"/>
    <property type="evidence" value="ECO:0007669"/>
    <property type="project" value="UniProtKB-SubCell"/>
</dbReference>
<dbReference type="GO" id="GO:0031047">
    <property type="term" value="P:regulatory ncRNA-mediated gene silencing"/>
    <property type="evidence" value="ECO:0007669"/>
    <property type="project" value="UniProtKB-KW"/>
</dbReference>
<dbReference type="PANTHER" id="PTHR15975:SF0">
    <property type="entry name" value="CCR4-NOT TRANSCRIPTION COMPLEX SUBUNIT 11"/>
    <property type="match status" value="1"/>
</dbReference>
<comment type="similarity">
    <text evidence="3">Belongs to the CNOT11 family.</text>
</comment>
<evidence type="ECO:0000256" key="7">
    <source>
        <dbReference type="ARBA" id="ARBA00023158"/>
    </source>
</evidence>
<comment type="caution">
    <text evidence="10">The sequence shown here is derived from an EMBL/GenBank/DDBJ whole genome shotgun (WGS) entry which is preliminary data.</text>
</comment>
<dbReference type="GO" id="GO:0005634">
    <property type="term" value="C:nucleus"/>
    <property type="evidence" value="ECO:0007669"/>
    <property type="project" value="UniProtKB-SubCell"/>
</dbReference>
<dbReference type="Proteomes" id="UP001445335">
    <property type="component" value="Unassembled WGS sequence"/>
</dbReference>
<evidence type="ECO:0000313" key="10">
    <source>
        <dbReference type="EMBL" id="KAK9834897.1"/>
    </source>
</evidence>
<organism evidence="10 11">
    <name type="scientific">Elliptochloris bilobata</name>
    <dbReference type="NCBI Taxonomy" id="381761"/>
    <lineage>
        <taxon>Eukaryota</taxon>
        <taxon>Viridiplantae</taxon>
        <taxon>Chlorophyta</taxon>
        <taxon>core chlorophytes</taxon>
        <taxon>Trebouxiophyceae</taxon>
        <taxon>Trebouxiophyceae incertae sedis</taxon>
        <taxon>Elliptochloris clade</taxon>
        <taxon>Elliptochloris</taxon>
    </lineage>
</organism>
<evidence type="ECO:0000313" key="11">
    <source>
        <dbReference type="Proteomes" id="UP001445335"/>
    </source>
</evidence>
<sequence length="324" mass="35376">MREPGTLSPPERLCSLYLLIKVPKEEGWKYPFHSFLVEAVCDSHFSEQERFFAYDLLHGQGVFMRKLWSIRTPEQLLQRIAVPQGFQFPSRAELVGTIGLIWGSRQALLRELSRPSATAKSLHDPAADGGAEALLTAALEAPLLPAQQQTVVEALASQNGLVGSLSPERVHALVEHNPVIAVEALLQLVRDRRADAHLAALAGMPLSLHSMEVVNRLTAAADLPPALVHVYIANCIASCQAAQDKNLQNRLVRLVCVFLQSLIRNRVINVQELFLEVQAFCIAFSRVREAAGLFRLLKTLETELGGVSLAGGASASDLSEAAQL</sequence>
<keyword evidence="11" id="KW-1185">Reference proteome</keyword>
<keyword evidence="7" id="KW-0943">RNA-mediated gene silencing</keyword>